<dbReference type="EMBL" id="AP014836">
    <property type="protein sequence ID" value="BAW81101.1"/>
    <property type="molecule type" value="Genomic_DNA"/>
</dbReference>
<feature type="transmembrane region" description="Helical" evidence="1">
    <location>
        <begin position="12"/>
        <end position="33"/>
    </location>
</feature>
<dbReference type="Proteomes" id="UP000243679">
    <property type="component" value="Chromosome"/>
</dbReference>
<organism evidence="3 4">
    <name type="scientific">Candidatus Nitrosoglobus terrae</name>
    <dbReference type="NCBI Taxonomy" id="1630141"/>
    <lineage>
        <taxon>Bacteria</taxon>
        <taxon>Pseudomonadati</taxon>
        <taxon>Pseudomonadota</taxon>
        <taxon>Gammaproteobacteria</taxon>
        <taxon>Chromatiales</taxon>
        <taxon>Chromatiaceae</taxon>
        <taxon>Candidatus Nitrosoglobus</taxon>
    </lineage>
</organism>
<evidence type="ECO:0000259" key="2">
    <source>
        <dbReference type="SMART" id="SM01259"/>
    </source>
</evidence>
<feature type="domain" description="Lipid A biosynthesis N-terminal" evidence="2">
    <location>
        <begin position="15"/>
        <end position="86"/>
    </location>
</feature>
<accession>A0A1Q2SPR1</accession>
<name>A0A1Q2SPR1_9GAMM</name>
<evidence type="ECO:0000313" key="3">
    <source>
        <dbReference type="EMBL" id="BAW81101.1"/>
    </source>
</evidence>
<dbReference type="RefSeq" id="WP_096527574.1">
    <property type="nucleotide sequence ID" value="NZ_AP014836.1"/>
</dbReference>
<dbReference type="SMART" id="SM01259">
    <property type="entry name" value="LAB_N"/>
    <property type="match status" value="1"/>
</dbReference>
<keyword evidence="4" id="KW-1185">Reference proteome</keyword>
<dbReference type="GO" id="GO:0009245">
    <property type="term" value="P:lipid A biosynthetic process"/>
    <property type="evidence" value="ECO:0007669"/>
    <property type="project" value="InterPro"/>
</dbReference>
<evidence type="ECO:0000313" key="4">
    <source>
        <dbReference type="Proteomes" id="UP000243679"/>
    </source>
</evidence>
<proteinExistence type="predicted"/>
<keyword evidence="1" id="KW-0472">Membrane</keyword>
<dbReference type="InterPro" id="IPR011499">
    <property type="entry name" value="Lipid_A_biosynth_N"/>
</dbReference>
<keyword evidence="1" id="KW-1133">Transmembrane helix</keyword>
<dbReference type="PIRSF" id="PIRSF028440">
    <property type="entry name" value="UCP_LAB_N"/>
    <property type="match status" value="1"/>
</dbReference>
<protein>
    <submittedName>
        <fullName evidence="3">Lipid A biosynthesis-like protein</fullName>
    </submittedName>
</protein>
<dbReference type="InterPro" id="IPR014546">
    <property type="entry name" value="UCP028440_lipidA_biosyn"/>
</dbReference>
<reference evidence="3 4" key="1">
    <citation type="journal article" date="2017" name="ISME J.">
        <title>An acid-tolerant ammonia-oxidizing ?-proteobacterium from soil.</title>
        <authorList>
            <person name="Hayatsu M."/>
            <person name="Tago K."/>
            <person name="Uchiyama I."/>
            <person name="Toyoda A."/>
            <person name="Wang Y."/>
            <person name="Shimomura Y."/>
            <person name="Okubo T."/>
            <person name="Kurisu F."/>
            <person name="Hirono Y."/>
            <person name="Nonaka K."/>
            <person name="Akiyama H."/>
            <person name="Itoh T."/>
            <person name="Takami H."/>
        </authorList>
    </citation>
    <scope>NUCLEOTIDE SEQUENCE [LARGE SCALE GENOMIC DNA]</scope>
    <source>
        <strain evidence="3 4">TAO100</strain>
    </source>
</reference>
<dbReference type="OrthoDB" id="9793186at2"/>
<dbReference type="KEGG" id="ntt:TAO_1731"/>
<dbReference type="Pfam" id="PF07578">
    <property type="entry name" value="LAB_N"/>
    <property type="match status" value="1"/>
</dbReference>
<sequence>MFEGSLSTETLWIGFGLLGQALFSARFLIQWIASERDKCSHIPVSFWYFSIMGGIMLLIYAIYREDPVFILGQAAGIFIYSRNLYLIYRYNKKY</sequence>
<dbReference type="AlphaFoldDB" id="A0A1Q2SPR1"/>
<dbReference type="GO" id="GO:0016020">
    <property type="term" value="C:membrane"/>
    <property type="evidence" value="ECO:0007669"/>
    <property type="project" value="GOC"/>
</dbReference>
<gene>
    <name evidence="3" type="ORF">TAO_1731</name>
</gene>
<evidence type="ECO:0000256" key="1">
    <source>
        <dbReference type="SAM" id="Phobius"/>
    </source>
</evidence>
<feature type="transmembrane region" description="Helical" evidence="1">
    <location>
        <begin position="45"/>
        <end position="63"/>
    </location>
</feature>
<dbReference type="GO" id="GO:0008915">
    <property type="term" value="F:lipid-A-disaccharide synthase activity"/>
    <property type="evidence" value="ECO:0007669"/>
    <property type="project" value="InterPro"/>
</dbReference>
<keyword evidence="1" id="KW-0812">Transmembrane</keyword>
<feature type="transmembrane region" description="Helical" evidence="1">
    <location>
        <begin position="69"/>
        <end position="88"/>
    </location>
</feature>
<dbReference type="Gene3D" id="1.20.1280.290">
    <property type="match status" value="1"/>
</dbReference>